<protein>
    <submittedName>
        <fullName evidence="2">Alpha/beta hydrolase fold protein</fullName>
    </submittedName>
</protein>
<dbReference type="HOGENOM" id="CLU_020336_7_1_11"/>
<dbReference type="Gene3D" id="3.40.50.1820">
    <property type="entry name" value="alpha/beta hydrolase"/>
    <property type="match status" value="1"/>
</dbReference>
<sequence>MPRTQPVDGFSLAYDRSGAGPAVVLLHGWPGGREDFRLVAPLLAGGADVVVPDLRGFGGSDRHDVDPDDGYSGAAQARSITGLLDELDLGPVVLAGYDIGSRIAQSVAQASPDRVRALVIAPPAPGAGRRVLEPAAQAAFWYQHFHRLPVARELLDGDPDAVRSYLRHFWTTWSGPSWAPSEEDLDRLTASYARPGAFTSSIGWYRAGPGILARSLAERAPEPADRLRVPVHVLWPSYDPLFPPEWGDRLAEFFADVTVTPLPDAGHFVPLEAPEAFAAAVRGALGGQRPAPPSAASSRG</sequence>
<accession>I4EXZ0</accession>
<dbReference type="SUPFAM" id="SSF53474">
    <property type="entry name" value="alpha/beta-Hydrolases"/>
    <property type="match status" value="1"/>
</dbReference>
<evidence type="ECO:0000259" key="1">
    <source>
        <dbReference type="Pfam" id="PF00561"/>
    </source>
</evidence>
<dbReference type="Pfam" id="PF00561">
    <property type="entry name" value="Abhydrolase_1"/>
    <property type="match status" value="1"/>
</dbReference>
<dbReference type="GO" id="GO:0046464">
    <property type="term" value="P:acylglycerol catabolic process"/>
    <property type="evidence" value="ECO:0007669"/>
    <property type="project" value="TreeGrafter"/>
</dbReference>
<reference evidence="2 3" key="1">
    <citation type="journal article" date="2012" name="J. Bacteriol.">
        <title>Genome Sequence of Radiation-Resistant Modestobacter marinus Strain BC501, a Representative Actinobacterium That Thrives on Calcareous Stone Surfaces.</title>
        <authorList>
            <person name="Normand P."/>
            <person name="Gury J."/>
            <person name="Pujic P."/>
            <person name="Chouaia B."/>
            <person name="Crotti E."/>
            <person name="Brusetti L."/>
            <person name="Daffonchio D."/>
            <person name="Vacherie B."/>
            <person name="Barbe V."/>
            <person name="Medigue C."/>
            <person name="Calteau A."/>
            <person name="Ghodhbane-Gtari F."/>
            <person name="Essoussi I."/>
            <person name="Nouioui I."/>
            <person name="Abbassi-Ghozzi I."/>
            <person name="Gtari M."/>
        </authorList>
    </citation>
    <scope>NUCLEOTIDE SEQUENCE [LARGE SCALE GENOMIC DNA]</scope>
    <source>
        <strain evidence="3">BC 501</strain>
    </source>
</reference>
<dbReference type="PANTHER" id="PTHR43798:SF33">
    <property type="entry name" value="HYDROLASE, PUTATIVE (AFU_ORTHOLOGUE AFUA_2G14860)-RELATED"/>
    <property type="match status" value="1"/>
</dbReference>
<dbReference type="Proteomes" id="UP000006461">
    <property type="component" value="Chromosome"/>
</dbReference>
<dbReference type="GO" id="GO:0047372">
    <property type="term" value="F:monoacylglycerol lipase activity"/>
    <property type="evidence" value="ECO:0007669"/>
    <property type="project" value="TreeGrafter"/>
</dbReference>
<dbReference type="PANTHER" id="PTHR43798">
    <property type="entry name" value="MONOACYLGLYCEROL LIPASE"/>
    <property type="match status" value="1"/>
</dbReference>
<dbReference type="InterPro" id="IPR050266">
    <property type="entry name" value="AB_hydrolase_sf"/>
</dbReference>
<dbReference type="OrthoDB" id="9796770at2"/>
<keyword evidence="3" id="KW-1185">Reference proteome</keyword>
<proteinExistence type="predicted"/>
<dbReference type="InterPro" id="IPR000639">
    <property type="entry name" value="Epox_hydrolase-like"/>
</dbReference>
<gene>
    <name evidence="2" type="ordered locus">MODMU_2824</name>
</gene>
<dbReference type="PRINTS" id="PR00412">
    <property type="entry name" value="EPOXHYDRLASE"/>
</dbReference>
<name>I4EXZ0_MODI5</name>
<evidence type="ECO:0000313" key="2">
    <source>
        <dbReference type="EMBL" id="CCH88253.1"/>
    </source>
</evidence>
<dbReference type="InterPro" id="IPR029058">
    <property type="entry name" value="AB_hydrolase_fold"/>
</dbReference>
<feature type="domain" description="AB hydrolase-1" evidence="1">
    <location>
        <begin position="21"/>
        <end position="274"/>
    </location>
</feature>
<evidence type="ECO:0000313" key="3">
    <source>
        <dbReference type="Proteomes" id="UP000006461"/>
    </source>
</evidence>
<dbReference type="EMBL" id="FO203431">
    <property type="protein sequence ID" value="CCH88253.1"/>
    <property type="molecule type" value="Genomic_DNA"/>
</dbReference>
<dbReference type="AlphaFoldDB" id="I4EXZ0"/>
<keyword evidence="2" id="KW-0378">Hydrolase</keyword>
<dbReference type="STRING" id="477641.MODMU_2824"/>
<dbReference type="InterPro" id="IPR000073">
    <property type="entry name" value="AB_hydrolase_1"/>
</dbReference>
<dbReference type="OMA" id="WYQAFHQ"/>
<organism evidence="2 3">
    <name type="scientific">Modestobacter italicus (strain DSM 44449 / CECT 9708 / BC 501)</name>
    <dbReference type="NCBI Taxonomy" id="2732864"/>
    <lineage>
        <taxon>Bacteria</taxon>
        <taxon>Bacillati</taxon>
        <taxon>Actinomycetota</taxon>
        <taxon>Actinomycetes</taxon>
        <taxon>Geodermatophilales</taxon>
        <taxon>Geodermatophilaceae</taxon>
        <taxon>Modestobacter</taxon>
    </lineage>
</organism>
<dbReference type="eggNOG" id="COG2267">
    <property type="taxonomic scope" value="Bacteria"/>
</dbReference>
<dbReference type="GO" id="GO:0016020">
    <property type="term" value="C:membrane"/>
    <property type="evidence" value="ECO:0007669"/>
    <property type="project" value="TreeGrafter"/>
</dbReference>
<dbReference type="KEGG" id="mmar:MODMU_2824"/>
<dbReference type="PRINTS" id="PR00111">
    <property type="entry name" value="ABHYDROLASE"/>
</dbReference>